<dbReference type="OrthoDB" id="7684978at2759"/>
<protein>
    <submittedName>
        <fullName evidence="2">Uncharacterized protein</fullName>
    </submittedName>
</protein>
<name>E2BY20_HARSA</name>
<proteinExistence type="predicted"/>
<dbReference type="EMBL" id="GL451400">
    <property type="protein sequence ID" value="EFN79412.1"/>
    <property type="molecule type" value="Genomic_DNA"/>
</dbReference>
<keyword evidence="3" id="KW-1185">Reference proteome</keyword>
<feature type="compositionally biased region" description="Basic and acidic residues" evidence="1">
    <location>
        <begin position="194"/>
        <end position="205"/>
    </location>
</feature>
<dbReference type="InParanoid" id="E2BY20"/>
<feature type="region of interest" description="Disordered" evidence="1">
    <location>
        <begin position="163"/>
        <end position="213"/>
    </location>
</feature>
<organism evidence="3">
    <name type="scientific">Harpegnathos saltator</name>
    <name type="common">Jerdon's jumping ant</name>
    <dbReference type="NCBI Taxonomy" id="610380"/>
    <lineage>
        <taxon>Eukaryota</taxon>
        <taxon>Metazoa</taxon>
        <taxon>Ecdysozoa</taxon>
        <taxon>Arthropoda</taxon>
        <taxon>Hexapoda</taxon>
        <taxon>Insecta</taxon>
        <taxon>Pterygota</taxon>
        <taxon>Neoptera</taxon>
        <taxon>Endopterygota</taxon>
        <taxon>Hymenoptera</taxon>
        <taxon>Apocrita</taxon>
        <taxon>Aculeata</taxon>
        <taxon>Formicoidea</taxon>
        <taxon>Formicidae</taxon>
        <taxon>Ponerinae</taxon>
        <taxon>Ponerini</taxon>
        <taxon>Harpegnathos</taxon>
    </lineage>
</organism>
<dbReference type="OMA" id="HTKTVFI"/>
<evidence type="ECO:0000313" key="2">
    <source>
        <dbReference type="EMBL" id="EFN79412.1"/>
    </source>
</evidence>
<evidence type="ECO:0000256" key="1">
    <source>
        <dbReference type="SAM" id="MobiDB-lite"/>
    </source>
</evidence>
<feature type="compositionally biased region" description="Basic and acidic residues" evidence="1">
    <location>
        <begin position="62"/>
        <end position="73"/>
    </location>
</feature>
<sequence length="213" mass="25612">MVFIHIHKLTNPTMPKKTKPKMEMPKTYDKKWHQENWSSWNTYGYHSDDLADNHIIPENAKDHTSNEIHDGKDRKKINPSLHHHKDSYLLALQHDDKPNHLKNQHNDMMDYPYPPQYVQEDLKEMDHNNIEPYMHMYEEGYHRGGESANGYIYSNDLTKFYDDKHEEGDHSNEKYENESREKTHAGRYFVDDSEYQHTNDISEKRVSRRIRLS</sequence>
<feature type="compositionally biased region" description="Basic and acidic residues" evidence="1">
    <location>
        <begin position="163"/>
        <end position="184"/>
    </location>
</feature>
<feature type="region of interest" description="Disordered" evidence="1">
    <location>
        <begin position="62"/>
        <end position="81"/>
    </location>
</feature>
<gene>
    <name evidence="2" type="ORF">EAI_04672</name>
</gene>
<reference evidence="2 3" key="1">
    <citation type="journal article" date="2010" name="Science">
        <title>Genomic comparison of the ants Camponotus floridanus and Harpegnathos saltator.</title>
        <authorList>
            <person name="Bonasio R."/>
            <person name="Zhang G."/>
            <person name="Ye C."/>
            <person name="Mutti N.S."/>
            <person name="Fang X."/>
            <person name="Qin N."/>
            <person name="Donahue G."/>
            <person name="Yang P."/>
            <person name="Li Q."/>
            <person name="Li C."/>
            <person name="Zhang P."/>
            <person name="Huang Z."/>
            <person name="Berger S.L."/>
            <person name="Reinberg D."/>
            <person name="Wang J."/>
            <person name="Liebig J."/>
        </authorList>
    </citation>
    <scope>NUCLEOTIDE SEQUENCE [LARGE SCALE GENOMIC DNA]</scope>
    <source>
        <strain evidence="2 3">R22 G/1</strain>
    </source>
</reference>
<accession>E2BY20</accession>
<dbReference type="Proteomes" id="UP000008237">
    <property type="component" value="Unassembled WGS sequence"/>
</dbReference>
<dbReference type="AlphaFoldDB" id="E2BY20"/>
<evidence type="ECO:0000313" key="3">
    <source>
        <dbReference type="Proteomes" id="UP000008237"/>
    </source>
</evidence>